<protein>
    <submittedName>
        <fullName evidence="1">Uncharacterized protein</fullName>
    </submittedName>
</protein>
<reference evidence="1" key="1">
    <citation type="submission" date="2021-03" db="EMBL/GenBank/DDBJ databases">
        <title>Evolutionary priming and transition to the ectomycorrhizal habit in an iconic lineage of mushroom-forming fungi: is preadaptation a requirement?</title>
        <authorList>
            <consortium name="DOE Joint Genome Institute"/>
            <person name="Looney B.P."/>
            <person name="Miyauchi S."/>
            <person name="Morin E."/>
            <person name="Drula E."/>
            <person name="Courty P.E."/>
            <person name="Chicoki N."/>
            <person name="Fauchery L."/>
            <person name="Kohler A."/>
            <person name="Kuo A."/>
            <person name="LaButti K."/>
            <person name="Pangilinan J."/>
            <person name="Lipzen A."/>
            <person name="Riley R."/>
            <person name="Andreopoulos W."/>
            <person name="He G."/>
            <person name="Johnson J."/>
            <person name="Barry K.W."/>
            <person name="Grigoriev I.V."/>
            <person name="Nagy L."/>
            <person name="Hibbett D."/>
            <person name="Henrissat B."/>
            <person name="Matheny P.B."/>
            <person name="Labbe J."/>
            <person name="Martin A.F."/>
        </authorList>
    </citation>
    <scope>NUCLEOTIDE SEQUENCE</scope>
    <source>
        <strain evidence="1">BPL698</strain>
    </source>
</reference>
<gene>
    <name evidence="1" type="ORF">F5148DRAFT_1294105</name>
</gene>
<evidence type="ECO:0000313" key="2">
    <source>
        <dbReference type="Proteomes" id="UP001207468"/>
    </source>
</evidence>
<accession>A0ACC0TSV9</accession>
<dbReference type="Proteomes" id="UP001207468">
    <property type="component" value="Unassembled WGS sequence"/>
</dbReference>
<dbReference type="EMBL" id="JAGFNK010000880">
    <property type="protein sequence ID" value="KAI9437848.1"/>
    <property type="molecule type" value="Genomic_DNA"/>
</dbReference>
<proteinExistence type="predicted"/>
<evidence type="ECO:0000313" key="1">
    <source>
        <dbReference type="EMBL" id="KAI9437848.1"/>
    </source>
</evidence>
<keyword evidence="2" id="KW-1185">Reference proteome</keyword>
<comment type="caution">
    <text evidence="1">The sequence shown here is derived from an EMBL/GenBank/DDBJ whole genome shotgun (WGS) entry which is preliminary data.</text>
</comment>
<sequence>MSNGAGPYSSSNAVFLDEYTPAGAYVRSHALPTTGMGAIYQNYSPEEGYLTRSTNGQYLTLVGYTVLAGSGSGFNGSTSVANPRAIGLVKYDGTSSTIIPPVTTPVATGTGAYTAGTSPTHSTLIMNSITSGTIAVGQYVYGTEINTGATVQSISGTAPNLTITLSNSGGTTNASNLNYIFMAAATPNYANVVSPGCAVTTNGTDFWLCSRESSIMYYNSTTSALSVIASGYTSTTARTLGIYDGQLYGSNDYGFKLMTIGTTPLPTAVTATAALQYATSPNSFAPATPKGFVMVDASTTVAGSDVLYAIQPASGGGGGSTASNAIVKYCKINGVWQVNGGYGAYTDNYMSVTATVSGGQVTLYAIRKAGAQGPGGELVKIVDAGGYSSAFSGTETIIAAYNTGTSPLGGAWRGIAIAPDNSSLPLNLLSFTGKQAGKAIELDWTTANEINVSGFDIERSADGSSFQKIGNTAATGNGGYAFTDEQPLAGTNYYRLKMIDKDGTYTYSNVVAISIRSVAAFNLYPNPANDQVTITHDKITSEAIITIYSMDGKKILAEQLATGNTVDKINVGRLAPGNYIVSLNLNNTINTTELIKK</sequence>
<organism evidence="1 2">
    <name type="scientific">Russula earlei</name>
    <dbReference type="NCBI Taxonomy" id="71964"/>
    <lineage>
        <taxon>Eukaryota</taxon>
        <taxon>Fungi</taxon>
        <taxon>Dikarya</taxon>
        <taxon>Basidiomycota</taxon>
        <taxon>Agaricomycotina</taxon>
        <taxon>Agaricomycetes</taxon>
        <taxon>Russulales</taxon>
        <taxon>Russulaceae</taxon>
        <taxon>Russula</taxon>
    </lineage>
</organism>
<name>A0ACC0TSV9_9AGAM</name>